<feature type="transmembrane region" description="Helical" evidence="5">
    <location>
        <begin position="203"/>
        <end position="225"/>
    </location>
</feature>
<feature type="domain" description="EamA" evidence="6">
    <location>
        <begin position="7"/>
        <end position="131"/>
    </location>
</feature>
<feature type="transmembrane region" description="Helical" evidence="5">
    <location>
        <begin position="32"/>
        <end position="51"/>
    </location>
</feature>
<evidence type="ECO:0000256" key="4">
    <source>
        <dbReference type="ARBA" id="ARBA00023136"/>
    </source>
</evidence>
<feature type="domain" description="EamA" evidence="6">
    <location>
        <begin position="141"/>
        <end position="277"/>
    </location>
</feature>
<comment type="subcellular location">
    <subcellularLocation>
        <location evidence="1">Membrane</location>
        <topology evidence="1">Multi-pass membrane protein</topology>
    </subcellularLocation>
</comment>
<feature type="transmembrane region" description="Helical" evidence="5">
    <location>
        <begin position="237"/>
        <end position="258"/>
    </location>
</feature>
<dbReference type="Proteomes" id="UP000000466">
    <property type="component" value="Chromosome"/>
</dbReference>
<dbReference type="PANTHER" id="PTHR32322">
    <property type="entry name" value="INNER MEMBRANE TRANSPORTER"/>
    <property type="match status" value="1"/>
</dbReference>
<accession>K4KTH6</accession>
<dbReference type="InterPro" id="IPR000620">
    <property type="entry name" value="EamA_dom"/>
</dbReference>
<feature type="transmembrane region" description="Helical" evidence="5">
    <location>
        <begin position="168"/>
        <end position="191"/>
    </location>
</feature>
<dbReference type="InterPro" id="IPR037185">
    <property type="entry name" value="EmrE-like"/>
</dbReference>
<sequence length="293" mass="31750">MSNRDLLIVVALMALWGLNFSAIQLGVDQINPLLLTAARFFCAVIPAILFVPRPAVAWRYLVAYGLSFGVGIWGMMTLAMDMGLSPGMAGLLLQLNIVSGLALGWWLFGEVITAQKIAGAGLALAGLLLTLLLTDGSVSWAGLGLAMIAAQCWSLMGVTVKKANTDKVFAFGVWGMAFAPLPLVLLAWGWFGAEVFYQLPDRFNGRALFSILFQAWPTTLLGYWLWNRLNRRYPMSLVAPFTLLVPLFGFLGSVVFYGEQLGPVKIAACVLILTGLAIGQGWVKLPVGRRQPV</sequence>
<feature type="transmembrane region" description="Helical" evidence="5">
    <location>
        <begin position="140"/>
        <end position="156"/>
    </location>
</feature>
<evidence type="ECO:0000259" key="6">
    <source>
        <dbReference type="Pfam" id="PF00892"/>
    </source>
</evidence>
<feature type="transmembrane region" description="Helical" evidence="5">
    <location>
        <begin position="117"/>
        <end position="134"/>
    </location>
</feature>
<dbReference type="InterPro" id="IPR050638">
    <property type="entry name" value="AA-Vitamin_Transporters"/>
</dbReference>
<feature type="transmembrane region" description="Helical" evidence="5">
    <location>
        <begin position="58"/>
        <end position="76"/>
    </location>
</feature>
<gene>
    <name evidence="7" type="ordered locus">M5M_00115</name>
</gene>
<evidence type="ECO:0000256" key="5">
    <source>
        <dbReference type="SAM" id="Phobius"/>
    </source>
</evidence>
<dbReference type="HOGENOM" id="CLU_033863_20_1_6"/>
<dbReference type="KEGG" id="saga:M5M_00115"/>
<evidence type="ECO:0000256" key="3">
    <source>
        <dbReference type="ARBA" id="ARBA00022989"/>
    </source>
</evidence>
<reference evidence="7 8" key="1">
    <citation type="journal article" date="2013" name="Genome Announc.">
        <title>Complete genome sequence of Simiduia agarivorans SA1(T), a marine bacterium able to degrade a variety of polysaccharides.</title>
        <authorList>
            <person name="Lin S.Y."/>
            <person name="Shieh W.Y."/>
            <person name="Chen J.S."/>
            <person name="Tang S.L."/>
        </authorList>
    </citation>
    <scope>NUCLEOTIDE SEQUENCE [LARGE SCALE GENOMIC DNA]</scope>
    <source>
        <strain evidence="8">DSM 21679 / JCM 13881 / BCRC 17597 / SA1</strain>
    </source>
</reference>
<evidence type="ECO:0000313" key="7">
    <source>
        <dbReference type="EMBL" id="AFU97262.1"/>
    </source>
</evidence>
<dbReference type="PANTHER" id="PTHR32322:SF9">
    <property type="entry name" value="AMINO-ACID METABOLITE EFFLUX PUMP-RELATED"/>
    <property type="match status" value="1"/>
</dbReference>
<dbReference type="eggNOG" id="COG0697">
    <property type="taxonomic scope" value="Bacteria"/>
</dbReference>
<protein>
    <recommendedName>
        <fullName evidence="6">EamA domain-containing protein</fullName>
    </recommendedName>
</protein>
<dbReference type="SUPFAM" id="SSF103481">
    <property type="entry name" value="Multidrug resistance efflux transporter EmrE"/>
    <property type="match status" value="2"/>
</dbReference>
<dbReference type="Pfam" id="PF00892">
    <property type="entry name" value="EamA"/>
    <property type="match status" value="2"/>
</dbReference>
<evidence type="ECO:0000313" key="8">
    <source>
        <dbReference type="Proteomes" id="UP000000466"/>
    </source>
</evidence>
<evidence type="ECO:0000256" key="1">
    <source>
        <dbReference type="ARBA" id="ARBA00004141"/>
    </source>
</evidence>
<name>K4KTH6_SIMAS</name>
<keyword evidence="3 5" id="KW-1133">Transmembrane helix</keyword>
<dbReference type="AlphaFoldDB" id="K4KTH6"/>
<dbReference type="EMBL" id="CP003746">
    <property type="protein sequence ID" value="AFU97262.1"/>
    <property type="molecule type" value="Genomic_DNA"/>
</dbReference>
<proteinExistence type="predicted"/>
<organism evidence="7 8">
    <name type="scientific">Simiduia agarivorans (strain DSM 21679 / JCM 13881 / BCRC 17597 / SA1)</name>
    <dbReference type="NCBI Taxonomy" id="1117647"/>
    <lineage>
        <taxon>Bacteria</taxon>
        <taxon>Pseudomonadati</taxon>
        <taxon>Pseudomonadota</taxon>
        <taxon>Gammaproteobacteria</taxon>
        <taxon>Cellvibrionales</taxon>
        <taxon>Cellvibrionaceae</taxon>
        <taxon>Simiduia</taxon>
    </lineage>
</organism>
<feature type="transmembrane region" description="Helical" evidence="5">
    <location>
        <begin position="264"/>
        <end position="283"/>
    </location>
</feature>
<keyword evidence="8" id="KW-1185">Reference proteome</keyword>
<keyword evidence="2 5" id="KW-0812">Transmembrane</keyword>
<feature type="transmembrane region" description="Helical" evidence="5">
    <location>
        <begin position="88"/>
        <end position="108"/>
    </location>
</feature>
<dbReference type="RefSeq" id="WP_015045435.1">
    <property type="nucleotide sequence ID" value="NC_018868.3"/>
</dbReference>
<evidence type="ECO:0000256" key="2">
    <source>
        <dbReference type="ARBA" id="ARBA00022692"/>
    </source>
</evidence>
<dbReference type="OrthoDB" id="7158585at2"/>
<keyword evidence="4 5" id="KW-0472">Membrane</keyword>
<dbReference type="GO" id="GO:0016020">
    <property type="term" value="C:membrane"/>
    <property type="evidence" value="ECO:0007669"/>
    <property type="project" value="UniProtKB-SubCell"/>
</dbReference>